<feature type="region of interest" description="Disordered" evidence="1">
    <location>
        <begin position="78"/>
        <end position="97"/>
    </location>
</feature>
<gene>
    <name evidence="2" type="ORF">ACFWR3_25985</name>
</gene>
<dbReference type="RefSeq" id="WP_208623816.1">
    <property type="nucleotide sequence ID" value="NZ_JBHVRE010000028.1"/>
</dbReference>
<dbReference type="EMBL" id="JBHXPM010000028">
    <property type="protein sequence ID" value="MFD3959511.1"/>
    <property type="molecule type" value="Genomic_DNA"/>
</dbReference>
<dbReference type="InterPro" id="IPR011990">
    <property type="entry name" value="TPR-like_helical_dom_sf"/>
</dbReference>
<organism evidence="2 3">
    <name type="scientific">Streptomyces bacillaris</name>
    <dbReference type="NCBI Taxonomy" id="68179"/>
    <lineage>
        <taxon>Bacteria</taxon>
        <taxon>Bacillati</taxon>
        <taxon>Actinomycetota</taxon>
        <taxon>Actinomycetes</taxon>
        <taxon>Kitasatosporales</taxon>
        <taxon>Streptomycetaceae</taxon>
        <taxon>Streptomyces</taxon>
    </lineage>
</organism>
<dbReference type="Proteomes" id="UP001598300">
    <property type="component" value="Unassembled WGS sequence"/>
</dbReference>
<name>A0ABW6E3B6_9ACTN</name>
<sequence>MDAIRNTVLEAWMTEHGYSSNSLADAVNRAVEQLTGHVGGLDGSSVRAWKAGRVTWPKSATRTALEAVTGLPAVALGFVPRGRPSPTPAPSQQEEPDMKRRTLVGGIAAAAAAAATPGTVSPRRIGMSDVNRLNKRFAEIIASDHRHGGQPGIEERAAALADEALNLQNAGSATQRVRSSLYASGAAFRSSAMWAAIDGRRYDVAKAHMREAQALAEMSGDQAIKFRIWSHAGTMYRHMGRPADACAANDVARNLHLTRRDPLFASLGLARQGAIHGTAQNRTDTRRAFEQAQDAMLRADPADHRPVWLLAFYDQAELDSLALSAYLALGDYPTAEYHAHRCLSSLRPHMLRSRAITTTRLAHALLAQGAAEAATATAMKVPIDAATRHARVSRMLQEFGAALRATAPRSTTVQVWTEHTTTWRTAA</sequence>
<accession>A0ABW6E3B6</accession>
<proteinExistence type="predicted"/>
<comment type="caution">
    <text evidence="2">The sequence shown here is derived from an EMBL/GenBank/DDBJ whole genome shotgun (WGS) entry which is preliminary data.</text>
</comment>
<keyword evidence="3" id="KW-1185">Reference proteome</keyword>
<evidence type="ECO:0000256" key="1">
    <source>
        <dbReference type="SAM" id="MobiDB-lite"/>
    </source>
</evidence>
<evidence type="ECO:0000313" key="2">
    <source>
        <dbReference type="EMBL" id="MFD3959511.1"/>
    </source>
</evidence>
<evidence type="ECO:0000313" key="3">
    <source>
        <dbReference type="Proteomes" id="UP001598300"/>
    </source>
</evidence>
<protein>
    <submittedName>
        <fullName evidence="2">XRE family transcriptional regulator</fullName>
    </submittedName>
</protein>
<reference evidence="2 3" key="1">
    <citation type="submission" date="2024-09" db="EMBL/GenBank/DDBJ databases">
        <title>The Natural Products Discovery Center: Release of the First 8490 Sequenced Strains for Exploring Actinobacteria Biosynthetic Diversity.</title>
        <authorList>
            <person name="Kalkreuter E."/>
            <person name="Kautsar S.A."/>
            <person name="Yang D."/>
            <person name="Bader C.D."/>
            <person name="Teijaro C.N."/>
            <person name="Fluegel L."/>
            <person name="Davis C.M."/>
            <person name="Simpson J.R."/>
            <person name="Lauterbach L."/>
            <person name="Steele A.D."/>
            <person name="Gui C."/>
            <person name="Meng S."/>
            <person name="Li G."/>
            <person name="Viehrig K."/>
            <person name="Ye F."/>
            <person name="Su P."/>
            <person name="Kiefer A.F."/>
            <person name="Nichols A."/>
            <person name="Cepeda A.J."/>
            <person name="Yan W."/>
            <person name="Fan B."/>
            <person name="Jiang Y."/>
            <person name="Adhikari A."/>
            <person name="Zheng C.-J."/>
            <person name="Schuster L."/>
            <person name="Cowan T.M."/>
            <person name="Smanski M.J."/>
            <person name="Chevrette M.G."/>
            <person name="De Carvalho L.P.S."/>
            <person name="Shen B."/>
        </authorList>
    </citation>
    <scope>NUCLEOTIDE SEQUENCE [LARGE SCALE GENOMIC DNA]</scope>
    <source>
        <strain evidence="2 3">NPDC058584</strain>
    </source>
</reference>
<dbReference type="SUPFAM" id="SSF48452">
    <property type="entry name" value="TPR-like"/>
    <property type="match status" value="1"/>
</dbReference>